<evidence type="ECO:0000259" key="18">
    <source>
        <dbReference type="PROSITE" id="PS50893"/>
    </source>
</evidence>
<evidence type="ECO:0000256" key="15">
    <source>
        <dbReference type="ARBA" id="ARBA00047523"/>
    </source>
</evidence>
<dbReference type="Gene3D" id="1.20.1560.10">
    <property type="entry name" value="ABC transporter type 1, transmembrane domain"/>
    <property type="match status" value="2"/>
</dbReference>
<dbReference type="Pfam" id="PF00005">
    <property type="entry name" value="ABC_tran"/>
    <property type="match status" value="2"/>
</dbReference>
<evidence type="ECO:0000256" key="16">
    <source>
        <dbReference type="SAM" id="MobiDB-lite"/>
    </source>
</evidence>
<feature type="transmembrane region" description="Helical" evidence="17">
    <location>
        <begin position="165"/>
        <end position="184"/>
    </location>
</feature>
<dbReference type="InterPro" id="IPR003593">
    <property type="entry name" value="AAA+_ATPase"/>
</dbReference>
<dbReference type="InterPro" id="IPR050173">
    <property type="entry name" value="ABC_transporter_C-like"/>
</dbReference>
<keyword evidence="8" id="KW-0677">Repeat</keyword>
<keyword evidence="6" id="KW-0926">Vacuole</keyword>
<dbReference type="SMART" id="SM00382">
    <property type="entry name" value="AAA"/>
    <property type="match status" value="2"/>
</dbReference>
<feature type="transmembrane region" description="Helical" evidence="17">
    <location>
        <begin position="129"/>
        <end position="145"/>
    </location>
</feature>
<dbReference type="FunFam" id="1.20.1560.10:FF:000020">
    <property type="entry name" value="ABC metal ion transporter"/>
    <property type="match status" value="1"/>
</dbReference>
<accession>A0A1J0MMT1</accession>
<evidence type="ECO:0000256" key="7">
    <source>
        <dbReference type="ARBA" id="ARBA00022692"/>
    </source>
</evidence>
<evidence type="ECO:0000256" key="1">
    <source>
        <dbReference type="ARBA" id="ARBA00004128"/>
    </source>
</evidence>
<feature type="domain" description="ABC transporter" evidence="18">
    <location>
        <begin position="632"/>
        <end position="855"/>
    </location>
</feature>
<dbReference type="InterPro" id="IPR005292">
    <property type="entry name" value="MRP"/>
</dbReference>
<dbReference type="InterPro" id="IPR056227">
    <property type="entry name" value="TMD0_ABC"/>
</dbReference>
<keyword evidence="4" id="KW-0813">Transport</keyword>
<keyword evidence="7 17" id="KW-0812">Transmembrane</keyword>
<evidence type="ECO:0000256" key="11">
    <source>
        <dbReference type="ARBA" id="ARBA00022967"/>
    </source>
</evidence>
<protein>
    <recommendedName>
        <fullName evidence="14">ABC-type glutathione-S-conjugate transporter</fullName>
        <ecNumber evidence="14">7.6.2.3</ecNumber>
    </recommendedName>
</protein>
<evidence type="ECO:0000256" key="4">
    <source>
        <dbReference type="ARBA" id="ARBA00022448"/>
    </source>
</evidence>
<feature type="transmembrane region" description="Helical" evidence="17">
    <location>
        <begin position="317"/>
        <end position="337"/>
    </location>
</feature>
<dbReference type="CDD" id="cd03250">
    <property type="entry name" value="ABCC_MRP_domain1"/>
    <property type="match status" value="1"/>
</dbReference>
<dbReference type="Pfam" id="PF00664">
    <property type="entry name" value="ABC_membrane"/>
    <property type="match status" value="2"/>
</dbReference>
<dbReference type="FunFam" id="1.20.1560.10:FF:000001">
    <property type="entry name" value="ATP-binding cassette subfamily C member 1"/>
    <property type="match status" value="1"/>
</dbReference>
<feature type="compositionally biased region" description="Basic and acidic residues" evidence="16">
    <location>
        <begin position="861"/>
        <end position="887"/>
    </location>
</feature>
<comment type="catalytic activity">
    <reaction evidence="15">
        <text>leukotriene C4(in) + ATP + H2O = leukotriene C4(out) + ADP + phosphate + H(+)</text>
        <dbReference type="Rhea" id="RHEA:38963"/>
        <dbReference type="ChEBI" id="CHEBI:15377"/>
        <dbReference type="ChEBI" id="CHEBI:15378"/>
        <dbReference type="ChEBI" id="CHEBI:30616"/>
        <dbReference type="ChEBI" id="CHEBI:43474"/>
        <dbReference type="ChEBI" id="CHEBI:57973"/>
        <dbReference type="ChEBI" id="CHEBI:456216"/>
    </reaction>
    <physiologicalReaction direction="left-to-right" evidence="15">
        <dbReference type="Rhea" id="RHEA:38964"/>
    </physiologicalReaction>
</comment>
<feature type="transmembrane region" description="Helical" evidence="17">
    <location>
        <begin position="357"/>
        <end position="377"/>
    </location>
</feature>
<feature type="transmembrane region" description="Helical" evidence="17">
    <location>
        <begin position="583"/>
        <end position="605"/>
    </location>
</feature>
<evidence type="ECO:0000256" key="8">
    <source>
        <dbReference type="ARBA" id="ARBA00022737"/>
    </source>
</evidence>
<dbReference type="PROSITE" id="PS00211">
    <property type="entry name" value="ABC_TRANSPORTER_1"/>
    <property type="match status" value="2"/>
</dbReference>
<dbReference type="GO" id="GO:0005524">
    <property type="term" value="F:ATP binding"/>
    <property type="evidence" value="ECO:0007669"/>
    <property type="project" value="UniProtKB-KW"/>
</dbReference>
<keyword evidence="9" id="KW-0547">Nucleotide-binding</keyword>
<dbReference type="Pfam" id="PF24357">
    <property type="entry name" value="TMD0_ABC"/>
    <property type="match status" value="1"/>
</dbReference>
<dbReference type="SUPFAM" id="SSF90123">
    <property type="entry name" value="ABC transporter transmembrane region"/>
    <property type="match status" value="2"/>
</dbReference>
<dbReference type="GO" id="GO:0016887">
    <property type="term" value="F:ATP hydrolysis activity"/>
    <property type="evidence" value="ECO:0007669"/>
    <property type="project" value="InterPro"/>
</dbReference>
<dbReference type="GO" id="GO:0005886">
    <property type="term" value="C:plasma membrane"/>
    <property type="evidence" value="ECO:0007669"/>
    <property type="project" value="UniProtKB-SubCell"/>
</dbReference>
<dbReference type="Gene3D" id="3.40.50.300">
    <property type="entry name" value="P-loop containing nucleotide triphosphate hydrolases"/>
    <property type="match status" value="2"/>
</dbReference>
<dbReference type="InterPro" id="IPR003439">
    <property type="entry name" value="ABC_transporter-like_ATP-bd"/>
</dbReference>
<keyword evidence="11" id="KW-1278">Translocase</keyword>
<evidence type="ECO:0000256" key="13">
    <source>
        <dbReference type="ARBA" id="ARBA00023136"/>
    </source>
</evidence>
<feature type="domain" description="ABC transmembrane type-1" evidence="19">
    <location>
        <begin position="937"/>
        <end position="1213"/>
    </location>
</feature>
<dbReference type="FunFam" id="3.40.50.300:FF:000997">
    <property type="entry name" value="Multidrug resistance-associated protein 1"/>
    <property type="match status" value="1"/>
</dbReference>
<evidence type="ECO:0000256" key="5">
    <source>
        <dbReference type="ARBA" id="ARBA00022475"/>
    </source>
</evidence>
<keyword evidence="12 17" id="KW-1133">Transmembrane helix</keyword>
<organism evidence="20">
    <name type="scientific">Brachionus koreanus</name>
    <dbReference type="NCBI Taxonomy" id="1199090"/>
    <lineage>
        <taxon>Eukaryota</taxon>
        <taxon>Metazoa</taxon>
        <taxon>Spiralia</taxon>
        <taxon>Gnathifera</taxon>
        <taxon>Rotifera</taxon>
        <taxon>Eurotatoria</taxon>
        <taxon>Monogononta</taxon>
        <taxon>Pseudotrocha</taxon>
        <taxon>Ploima</taxon>
        <taxon>Brachionidae</taxon>
        <taxon>Brachionus</taxon>
    </lineage>
</organism>
<feature type="transmembrane region" description="Helical" evidence="17">
    <location>
        <begin position="936"/>
        <end position="961"/>
    </location>
</feature>
<dbReference type="CDD" id="cd03244">
    <property type="entry name" value="ABCC_MRP_domain2"/>
    <property type="match status" value="1"/>
</dbReference>
<keyword evidence="13 17" id="KW-0472">Membrane</keyword>
<dbReference type="PANTHER" id="PTHR24223:SF443">
    <property type="entry name" value="MULTIDRUG-RESISTANCE LIKE PROTEIN 1, ISOFORM I"/>
    <property type="match status" value="1"/>
</dbReference>
<evidence type="ECO:0000256" key="14">
    <source>
        <dbReference type="ARBA" id="ARBA00024220"/>
    </source>
</evidence>
<dbReference type="InterPro" id="IPR036640">
    <property type="entry name" value="ABC1_TM_sf"/>
</dbReference>
<dbReference type="GO" id="GO:0000323">
    <property type="term" value="C:lytic vacuole"/>
    <property type="evidence" value="ECO:0007669"/>
    <property type="project" value="UniProtKB-ARBA"/>
</dbReference>
<dbReference type="FunFam" id="3.40.50.300:FF:000074">
    <property type="entry name" value="Multidrug resistance-associated protein 5 isoform 1"/>
    <property type="match status" value="1"/>
</dbReference>
<feature type="transmembrane region" description="Helical" evidence="17">
    <location>
        <begin position="100"/>
        <end position="117"/>
    </location>
</feature>
<dbReference type="PROSITE" id="PS50929">
    <property type="entry name" value="ABC_TM1F"/>
    <property type="match status" value="2"/>
</dbReference>
<feature type="transmembrane region" description="Helical" evidence="17">
    <location>
        <begin position="35"/>
        <end position="55"/>
    </location>
</feature>
<evidence type="ECO:0000256" key="3">
    <source>
        <dbReference type="ARBA" id="ARBA00009726"/>
    </source>
</evidence>
<feature type="transmembrane region" description="Helical" evidence="17">
    <location>
        <begin position="973"/>
        <end position="999"/>
    </location>
</feature>
<dbReference type="GO" id="GO:0015431">
    <property type="term" value="F:ABC-type glutathione S-conjugate transporter activity"/>
    <property type="evidence" value="ECO:0007669"/>
    <property type="project" value="UniProtKB-EC"/>
</dbReference>
<dbReference type="EC" id="7.6.2.3" evidence="14"/>
<dbReference type="EMBL" id="KX134749">
    <property type="protein sequence ID" value="APD26528.1"/>
    <property type="molecule type" value="Genomic_DNA"/>
</dbReference>
<dbReference type="InterPro" id="IPR027417">
    <property type="entry name" value="P-loop_NTPase"/>
</dbReference>
<proteinExistence type="inferred from homology"/>
<feature type="transmembrane region" description="Helical" evidence="17">
    <location>
        <begin position="534"/>
        <end position="563"/>
    </location>
</feature>
<evidence type="ECO:0000256" key="17">
    <source>
        <dbReference type="SAM" id="Phobius"/>
    </source>
</evidence>
<evidence type="ECO:0000313" key="20">
    <source>
        <dbReference type="EMBL" id="APD26528.1"/>
    </source>
</evidence>
<feature type="domain" description="ABC transporter" evidence="18">
    <location>
        <begin position="1250"/>
        <end position="1484"/>
    </location>
</feature>
<comment type="subcellular location">
    <subcellularLocation>
        <location evidence="2">Cell membrane</location>
        <topology evidence="2">Multi-pass membrane protein</topology>
    </subcellularLocation>
    <subcellularLocation>
        <location evidence="1">Vacuole membrane</location>
        <topology evidence="1">Multi-pass membrane protein</topology>
    </subcellularLocation>
</comment>
<dbReference type="PANTHER" id="PTHR24223">
    <property type="entry name" value="ATP-BINDING CASSETTE SUB-FAMILY C"/>
    <property type="match status" value="1"/>
</dbReference>
<name>A0A1J0MMT1_9BILA</name>
<feature type="region of interest" description="Disordered" evidence="16">
    <location>
        <begin position="861"/>
        <end position="903"/>
    </location>
</feature>
<evidence type="ECO:0000256" key="10">
    <source>
        <dbReference type="ARBA" id="ARBA00022840"/>
    </source>
</evidence>
<evidence type="ECO:0000256" key="9">
    <source>
        <dbReference type="ARBA" id="ARBA00022741"/>
    </source>
</evidence>
<dbReference type="PROSITE" id="PS50893">
    <property type="entry name" value="ABC_TRANSPORTER_2"/>
    <property type="match status" value="2"/>
</dbReference>
<keyword evidence="10 20" id="KW-0067">ATP-binding</keyword>
<feature type="transmembrane region" description="Helical" evidence="17">
    <location>
        <begin position="1050"/>
        <end position="1066"/>
    </location>
</feature>
<feature type="domain" description="ABC transmembrane type-1" evidence="19">
    <location>
        <begin position="318"/>
        <end position="600"/>
    </location>
</feature>
<dbReference type="CDD" id="cd18603">
    <property type="entry name" value="ABC_6TM_MRP1_2_3_6_D2_like"/>
    <property type="match status" value="1"/>
</dbReference>
<feature type="transmembrane region" description="Helical" evidence="17">
    <location>
        <begin position="67"/>
        <end position="88"/>
    </location>
</feature>
<dbReference type="GO" id="GO:0005774">
    <property type="term" value="C:vacuolar membrane"/>
    <property type="evidence" value="ECO:0007669"/>
    <property type="project" value="UniProtKB-SubCell"/>
</dbReference>
<evidence type="ECO:0000259" key="19">
    <source>
        <dbReference type="PROSITE" id="PS50929"/>
    </source>
</evidence>
<reference evidence="20" key="1">
    <citation type="submission" date="2016-04" db="EMBL/GenBank/DDBJ databases">
        <title>ATP-Binding Cassette transporters in monogonont rotifer Brachionus koreanus.</title>
        <authorList>
            <person name="Jeong C.-B."/>
            <person name="Kang H.-M."/>
            <person name="Lee J.-S."/>
        </authorList>
    </citation>
    <scope>NUCLEOTIDE SEQUENCE</scope>
</reference>
<dbReference type="SUPFAM" id="SSF52540">
    <property type="entry name" value="P-loop containing nucleoside triphosphate hydrolases"/>
    <property type="match status" value="2"/>
</dbReference>
<dbReference type="NCBIfam" id="TIGR00957">
    <property type="entry name" value="MRP_assoc_pro"/>
    <property type="match status" value="1"/>
</dbReference>
<sequence length="1489" mass="169166">MFDQTIEALCGSQLWDNKTVYSKYPDFTECFQRTYLIWAPCIILWMVAPLWFYMLTRIKSEKLRISWVYIAKNIAISLIILVEIYHLIFNLKYYTKPVYSISPAFLVMSYILCISLVHFERLRGLRSSTLQFAFWGLLALANLITVRSKILKYHIQKSNLDLNEVIIFGLFYTLVWINLILTLFTQTNKKKVAIDHQTGQKILPENYVSLLSRLSFWWINNLILTGYKRELTKEDLWKIDETESSEHLTRKLEIAWNKASQKYIRELKSNVDESYANGTADEEQKLTKSPEVKIKNGKKLKKPSFALCICRVYAGKFLAGSFIKLIQDILLFVGPIILDKLLNFISDKDQNITVGFFYTALLFISASIQSFVLQHYFHRMFIVGSRIKTSTTNLVYKKSLKLLTSARKSTTVGEMTNLIAVNAQMVGDLTTYLNILWSAPFQITVTMIMLWQYLGVASLIGVSTILFFIPLNIIVGNKTKKIQLVKLKQQDSRIKMMNEILSGIKILKFYGWEFSFKDIVGSIRSKELKYLKQMGLLSISTSFLFICAPLVITIVSFGAFILLNDSEKFTANVVFVSLSLFNILRFPLTVLPGIISALISAKVSLTRISAFLLKEEINDTDITNLEIPGVAVKTENVDLGWDDIPLFRDLNIEIEKGKLIAIVGSVGSGKSSFLSGLLGEMNKLNDGKININGRTAYVPQQAWIQNETVKNNILFGSPYDEAFYNKVLKSCSLYSDLRIMPASDATEIGEKGINLSGGQKQRISLARSLYSNADIYMLDDPLSAVDSHVGKHIFEQVIGPKGMLKDKTRIFVTNSLGFLPQMDEIIVLENGMIVEQGRFDQLKEKNGAFYNFIQSHLNDQVTEKDNEKEEEKDLETNFDSVKTKSPDSKIPSQSARSLNKEKKDGEKLTIKEKIETGTVKLSVLKEYFRVCRIPRLIVFFVLFCLSNFASVSSNVFLSYWSNNSENSSKLTNFLTFSSIGLAQSFLTIAGDLVFLYMTYGAAKSLHNMMLLSTLRSTMEFFESTPSGRIINRFSKDLDAAERAIPESFKSLNRCLFHVLFTVLVIASSTPLFLVTLIPIIVIYIFVQRYFVASMRQLKRMESASKSPIFSHFSETLTGVTTIRAYNAQNRFTKIMQNHVDENLLYYFPNNISNRWLALRLELIGNLITVFASFFAVLARSSISSGIVGLSITYSLNVSQTLNWLVRMSAEFETNITSVERIKEYCETPHEAEYHIEATKPDEHWPQRGEVKFENYSVKYREVLDNVLKNINIVINPAEKIGIVGRTGAGKSSLTLSLFRILEKSTGSIFIDDVNIKSIGLHDLRHKLTIIPQDPVIFSGTIRMNLDPFKEKNDEDLWKALDLAGLKDFVYGLENKLDYECAEGGENLSVGQRQLICLARALLRKTKILILDEATASIDHQTDKQIQMTIRKEFVDCTVLTIAHRLNTIMDSSRIIVLDQGKIVEFNTPQNLLKNKNGSFYSMAKDAGLV</sequence>
<dbReference type="InterPro" id="IPR011527">
    <property type="entry name" value="ABC1_TM_dom"/>
</dbReference>
<dbReference type="CDD" id="cd18595">
    <property type="entry name" value="ABC_6TM_MRP1_2_3_6_D1_like"/>
    <property type="match status" value="1"/>
</dbReference>
<evidence type="ECO:0000256" key="2">
    <source>
        <dbReference type="ARBA" id="ARBA00004651"/>
    </source>
</evidence>
<feature type="transmembrane region" description="Helical" evidence="17">
    <location>
        <begin position="457"/>
        <end position="476"/>
    </location>
</feature>
<evidence type="ECO:0000256" key="6">
    <source>
        <dbReference type="ARBA" id="ARBA00022554"/>
    </source>
</evidence>
<evidence type="ECO:0000256" key="12">
    <source>
        <dbReference type="ARBA" id="ARBA00022989"/>
    </source>
</evidence>
<keyword evidence="5" id="KW-1003">Cell membrane</keyword>
<comment type="similarity">
    <text evidence="3">Belongs to the ABC transporter superfamily. ABCC family. Conjugate transporter (TC 3.A.1.208) subfamily.</text>
</comment>
<dbReference type="InterPro" id="IPR017871">
    <property type="entry name" value="ABC_transporter-like_CS"/>
</dbReference>